<reference evidence="6" key="2">
    <citation type="submission" date="2023-07" db="EMBL/GenBank/DDBJ databases">
        <authorList>
            <consortium name="Lawrence Berkeley National Laboratory"/>
            <person name="Haridas S."/>
            <person name="Hensen N."/>
            <person name="Bonometti L."/>
            <person name="Westerberg I."/>
            <person name="Brannstrom I.O."/>
            <person name="Guillou S."/>
            <person name="Cros-Aarteil S."/>
            <person name="Calhoun S."/>
            <person name="Kuo A."/>
            <person name="Mondo S."/>
            <person name="Pangilinan J."/>
            <person name="Riley R."/>
            <person name="LaButti K."/>
            <person name="Andreopoulos B."/>
            <person name="Lipzen A."/>
            <person name="Chen C."/>
            <person name="Yanf M."/>
            <person name="Daum C."/>
            <person name="Ng V."/>
            <person name="Clum A."/>
            <person name="Steindorff A."/>
            <person name="Ohm R."/>
            <person name="Martin F."/>
            <person name="Silar P."/>
            <person name="Natvig D."/>
            <person name="Lalanne C."/>
            <person name="Gautier V."/>
            <person name="Ament-velasquez S.L."/>
            <person name="Kruys A."/>
            <person name="Hutchinson M.I."/>
            <person name="Powell A.J."/>
            <person name="Barry K."/>
            <person name="Miller A.N."/>
            <person name="Grigoriev I.V."/>
            <person name="Debuchy R."/>
            <person name="Gladieux P."/>
            <person name="Thoren M.H."/>
            <person name="Johannesson H."/>
        </authorList>
    </citation>
    <scope>NUCLEOTIDE SEQUENCE</scope>
    <source>
        <strain evidence="6">FGSC 1904</strain>
    </source>
</reference>
<dbReference type="InterPro" id="IPR036388">
    <property type="entry name" value="WH-like_DNA-bd_sf"/>
</dbReference>
<dbReference type="PROSITE" id="PS51683">
    <property type="entry name" value="SAM_OMT_II"/>
    <property type="match status" value="1"/>
</dbReference>
<dbReference type="PIRSF" id="PIRSF005739">
    <property type="entry name" value="O-mtase"/>
    <property type="match status" value="1"/>
</dbReference>
<dbReference type="Pfam" id="PF00891">
    <property type="entry name" value="Methyltransf_2"/>
    <property type="match status" value="1"/>
</dbReference>
<keyword evidence="1 6" id="KW-0489">Methyltransferase</keyword>
<proteinExistence type="predicted"/>
<name>A0AAE0UE71_SORBR</name>
<dbReference type="InterPro" id="IPR001077">
    <property type="entry name" value="COMT_C"/>
</dbReference>
<dbReference type="EMBL" id="JAUTDP010000003">
    <property type="protein sequence ID" value="KAK3400941.1"/>
    <property type="molecule type" value="Genomic_DNA"/>
</dbReference>
<accession>A0AAE0UE71</accession>
<evidence type="ECO:0000313" key="6">
    <source>
        <dbReference type="EMBL" id="KAK3400941.1"/>
    </source>
</evidence>
<evidence type="ECO:0000256" key="2">
    <source>
        <dbReference type="ARBA" id="ARBA00022679"/>
    </source>
</evidence>
<keyword evidence="7" id="KW-1185">Reference proteome</keyword>
<evidence type="ECO:0000313" key="7">
    <source>
        <dbReference type="Proteomes" id="UP001281003"/>
    </source>
</evidence>
<dbReference type="AlphaFoldDB" id="A0AAE0UE71"/>
<comment type="caution">
    <text evidence="6">The sequence shown here is derived from an EMBL/GenBank/DDBJ whole genome shotgun (WGS) entry which is preliminary data.</text>
</comment>
<evidence type="ECO:0000256" key="4">
    <source>
        <dbReference type="PIRSR" id="PIRSR005739-1"/>
    </source>
</evidence>
<organism evidence="6 7">
    <name type="scientific">Sordaria brevicollis</name>
    <dbReference type="NCBI Taxonomy" id="83679"/>
    <lineage>
        <taxon>Eukaryota</taxon>
        <taxon>Fungi</taxon>
        <taxon>Dikarya</taxon>
        <taxon>Ascomycota</taxon>
        <taxon>Pezizomycotina</taxon>
        <taxon>Sordariomycetes</taxon>
        <taxon>Sordariomycetidae</taxon>
        <taxon>Sordariales</taxon>
        <taxon>Sordariaceae</taxon>
        <taxon>Sordaria</taxon>
    </lineage>
</organism>
<keyword evidence="2" id="KW-0808">Transferase</keyword>
<dbReference type="InterPro" id="IPR016461">
    <property type="entry name" value="COMT-like"/>
</dbReference>
<dbReference type="PANTHER" id="PTHR43712">
    <property type="entry name" value="PUTATIVE (AFU_ORTHOLOGUE AFUA_4G14580)-RELATED"/>
    <property type="match status" value="1"/>
</dbReference>
<dbReference type="Gene3D" id="3.40.50.150">
    <property type="entry name" value="Vaccinia Virus protein VP39"/>
    <property type="match status" value="1"/>
</dbReference>
<dbReference type="SUPFAM" id="SSF46785">
    <property type="entry name" value="Winged helix' DNA-binding domain"/>
    <property type="match status" value="1"/>
</dbReference>
<evidence type="ECO:0000256" key="3">
    <source>
        <dbReference type="ARBA" id="ARBA00022691"/>
    </source>
</evidence>
<dbReference type="InterPro" id="IPR036390">
    <property type="entry name" value="WH_DNA-bd_sf"/>
</dbReference>
<dbReference type="SUPFAM" id="SSF53335">
    <property type="entry name" value="S-adenosyl-L-methionine-dependent methyltransferases"/>
    <property type="match status" value="1"/>
</dbReference>
<evidence type="ECO:0000259" key="5">
    <source>
        <dbReference type="Pfam" id="PF00891"/>
    </source>
</evidence>
<dbReference type="InterPro" id="IPR029063">
    <property type="entry name" value="SAM-dependent_MTases_sf"/>
</dbReference>
<feature type="domain" description="O-methyltransferase C-terminal" evidence="5">
    <location>
        <begin position="238"/>
        <end position="384"/>
    </location>
</feature>
<feature type="active site" description="Proton acceptor" evidence="4">
    <location>
        <position position="313"/>
    </location>
</feature>
<dbReference type="GO" id="GO:0008171">
    <property type="term" value="F:O-methyltransferase activity"/>
    <property type="evidence" value="ECO:0007669"/>
    <property type="project" value="InterPro"/>
</dbReference>
<dbReference type="GO" id="GO:0032259">
    <property type="term" value="P:methylation"/>
    <property type="evidence" value="ECO:0007669"/>
    <property type="project" value="UniProtKB-KW"/>
</dbReference>
<reference evidence="6" key="1">
    <citation type="journal article" date="2023" name="Mol. Phylogenet. Evol.">
        <title>Genome-scale phylogeny and comparative genomics of the fungal order Sordariales.</title>
        <authorList>
            <person name="Hensen N."/>
            <person name="Bonometti L."/>
            <person name="Westerberg I."/>
            <person name="Brannstrom I.O."/>
            <person name="Guillou S."/>
            <person name="Cros-Aarteil S."/>
            <person name="Calhoun S."/>
            <person name="Haridas S."/>
            <person name="Kuo A."/>
            <person name="Mondo S."/>
            <person name="Pangilinan J."/>
            <person name="Riley R."/>
            <person name="LaButti K."/>
            <person name="Andreopoulos B."/>
            <person name="Lipzen A."/>
            <person name="Chen C."/>
            <person name="Yan M."/>
            <person name="Daum C."/>
            <person name="Ng V."/>
            <person name="Clum A."/>
            <person name="Steindorff A."/>
            <person name="Ohm R.A."/>
            <person name="Martin F."/>
            <person name="Silar P."/>
            <person name="Natvig D.O."/>
            <person name="Lalanne C."/>
            <person name="Gautier V."/>
            <person name="Ament-Velasquez S.L."/>
            <person name="Kruys A."/>
            <person name="Hutchinson M.I."/>
            <person name="Powell A.J."/>
            <person name="Barry K."/>
            <person name="Miller A.N."/>
            <person name="Grigoriev I.V."/>
            <person name="Debuchy R."/>
            <person name="Gladieux P."/>
            <person name="Hiltunen Thoren M."/>
            <person name="Johannesson H."/>
        </authorList>
    </citation>
    <scope>NUCLEOTIDE SEQUENCE</scope>
    <source>
        <strain evidence="6">FGSC 1904</strain>
    </source>
</reference>
<protein>
    <submittedName>
        <fullName evidence="6">S-adenosyl-L-methionine-dependent methyltransferase</fullName>
    </submittedName>
</protein>
<keyword evidence="3" id="KW-0949">S-adenosyl-L-methionine</keyword>
<dbReference type="Gene3D" id="1.10.10.10">
    <property type="entry name" value="Winged helix-like DNA-binding domain superfamily/Winged helix DNA-binding domain"/>
    <property type="match status" value="1"/>
</dbReference>
<evidence type="ECO:0000256" key="1">
    <source>
        <dbReference type="ARBA" id="ARBA00022603"/>
    </source>
</evidence>
<gene>
    <name evidence="6" type="ORF">B0T20DRAFT_157429</name>
</gene>
<sequence length="405" mass="45884">MGSTTSRRDEILALTERIEALINDPQTVTELNHDPLRRRLREAGRRLSVALETPGDTAHRVVYSPLHLVTAKVGVDKGIFKLLAEAGDSTFTAKELAQKTNIDPVLLKRLLRYYQAFDYIRQPADDRYGATHVTKSMTGLALTSGAGLFYHMNAPTFMALPKFLAKNNYRNPNDVSDCPFQVGHNTDLSLFPWFQRRPELGPDFLNWMNSHCSDLPRFYDSYDIKQELWQNADADTILFVDVGGAHGHQTLGLKQKYPDQPGRFILQDQDFVVQQVKATPLPGFDGIQAQVHDFFTPQPLQGARAYYFRNVFHDWPNDICARILANIRPAMTEHSVILIDEIVLSERGSTWRATQFDIAMLTLMGASERTANEWHTVLDEAGFKIRSICQYTEECQNGLIVAVPK</sequence>
<dbReference type="PANTHER" id="PTHR43712:SF1">
    <property type="entry name" value="HYPOTHETICAL O-METHYLTRANSFERASE (EUROFUNG)-RELATED"/>
    <property type="match status" value="1"/>
</dbReference>
<dbReference type="Proteomes" id="UP001281003">
    <property type="component" value="Unassembled WGS sequence"/>
</dbReference>